<dbReference type="InterPro" id="IPR003400">
    <property type="entry name" value="ExbD"/>
</dbReference>
<evidence type="ECO:0000256" key="1">
    <source>
        <dbReference type="ARBA" id="ARBA00004162"/>
    </source>
</evidence>
<evidence type="ECO:0000256" key="2">
    <source>
        <dbReference type="ARBA" id="ARBA00005811"/>
    </source>
</evidence>
<dbReference type="AlphaFoldDB" id="A0A7C9B9L6"/>
<evidence type="ECO:0000256" key="5">
    <source>
        <dbReference type="ARBA" id="ARBA00022989"/>
    </source>
</evidence>
<dbReference type="GO" id="GO:0022857">
    <property type="term" value="F:transmembrane transporter activity"/>
    <property type="evidence" value="ECO:0007669"/>
    <property type="project" value="InterPro"/>
</dbReference>
<dbReference type="GO" id="GO:0005886">
    <property type="term" value="C:plasma membrane"/>
    <property type="evidence" value="ECO:0007669"/>
    <property type="project" value="UniProtKB-SubCell"/>
</dbReference>
<keyword evidence="9" id="KW-1185">Reference proteome</keyword>
<evidence type="ECO:0000313" key="8">
    <source>
        <dbReference type="EMBL" id="MPR33442.1"/>
    </source>
</evidence>
<comment type="subcellular location">
    <subcellularLocation>
        <location evidence="1">Cell membrane</location>
        <topology evidence="1">Single-pass membrane protein</topology>
    </subcellularLocation>
    <subcellularLocation>
        <location evidence="7">Cell membrane</location>
        <topology evidence="7">Single-pass type II membrane protein</topology>
    </subcellularLocation>
</comment>
<protein>
    <submittedName>
        <fullName evidence="8">Biopolymer transporter ExbD</fullName>
    </submittedName>
</protein>
<reference evidence="8 9" key="1">
    <citation type="submission" date="2019-10" db="EMBL/GenBank/DDBJ databases">
        <title>Draft Genome Sequence of Cytophagaceae sp. SJW1-29.</title>
        <authorList>
            <person name="Choi A."/>
        </authorList>
    </citation>
    <scope>NUCLEOTIDE SEQUENCE [LARGE SCALE GENOMIC DNA]</scope>
    <source>
        <strain evidence="8 9">SJW1-29</strain>
    </source>
</reference>
<dbReference type="Gene3D" id="3.30.420.270">
    <property type="match status" value="1"/>
</dbReference>
<keyword evidence="5" id="KW-1133">Transmembrane helix</keyword>
<accession>A0A7C9B9L6</accession>
<dbReference type="PANTHER" id="PTHR30558">
    <property type="entry name" value="EXBD MEMBRANE COMPONENT OF PMF-DRIVEN MACROMOLECULE IMPORT SYSTEM"/>
    <property type="match status" value="1"/>
</dbReference>
<dbReference type="RefSeq" id="WP_373330838.1">
    <property type="nucleotide sequence ID" value="NZ_WHLY01000002.1"/>
</dbReference>
<sequence>MKIRRKARFAPEVFTHSLNDIMFFLLLFFLIISTMANPNVIKLMLPKASSSQQVYKKQITLSVDEQKNYYIDKDPIPVGQLESQLASIFANVEERTVVLRVDKNLAVQDLVDVLEIGAKLDIKMVMATAR</sequence>
<evidence type="ECO:0000256" key="3">
    <source>
        <dbReference type="ARBA" id="ARBA00022475"/>
    </source>
</evidence>
<dbReference type="PANTHER" id="PTHR30558:SF3">
    <property type="entry name" value="BIOPOLYMER TRANSPORT PROTEIN EXBD-RELATED"/>
    <property type="match status" value="1"/>
</dbReference>
<comment type="similarity">
    <text evidence="2 7">Belongs to the ExbD/TolR family.</text>
</comment>
<keyword evidence="6" id="KW-0472">Membrane</keyword>
<evidence type="ECO:0000256" key="4">
    <source>
        <dbReference type="ARBA" id="ARBA00022692"/>
    </source>
</evidence>
<keyword evidence="3" id="KW-1003">Cell membrane</keyword>
<evidence type="ECO:0000256" key="7">
    <source>
        <dbReference type="RuleBase" id="RU003879"/>
    </source>
</evidence>
<dbReference type="Pfam" id="PF02472">
    <property type="entry name" value="ExbD"/>
    <property type="match status" value="1"/>
</dbReference>
<comment type="caution">
    <text evidence="8">The sequence shown here is derived from an EMBL/GenBank/DDBJ whole genome shotgun (WGS) entry which is preliminary data.</text>
</comment>
<evidence type="ECO:0000313" key="9">
    <source>
        <dbReference type="Proteomes" id="UP000479293"/>
    </source>
</evidence>
<keyword evidence="4 7" id="KW-0812">Transmembrane</keyword>
<dbReference type="Proteomes" id="UP000479293">
    <property type="component" value="Unassembled WGS sequence"/>
</dbReference>
<keyword evidence="7" id="KW-0813">Transport</keyword>
<dbReference type="GO" id="GO:0015031">
    <property type="term" value="P:protein transport"/>
    <property type="evidence" value="ECO:0007669"/>
    <property type="project" value="UniProtKB-KW"/>
</dbReference>
<gene>
    <name evidence="8" type="ORF">GBK04_08715</name>
</gene>
<evidence type="ECO:0000256" key="6">
    <source>
        <dbReference type="ARBA" id="ARBA00023136"/>
    </source>
</evidence>
<proteinExistence type="inferred from homology"/>
<keyword evidence="7" id="KW-0653">Protein transport</keyword>
<organism evidence="8 9">
    <name type="scientific">Salmonirosea aquatica</name>
    <dbReference type="NCBI Taxonomy" id="2654236"/>
    <lineage>
        <taxon>Bacteria</taxon>
        <taxon>Pseudomonadati</taxon>
        <taxon>Bacteroidota</taxon>
        <taxon>Cytophagia</taxon>
        <taxon>Cytophagales</taxon>
        <taxon>Spirosomataceae</taxon>
        <taxon>Salmonirosea</taxon>
    </lineage>
</organism>
<name>A0A7C9B9L6_9BACT</name>
<dbReference type="EMBL" id="WHLY01000002">
    <property type="protein sequence ID" value="MPR33442.1"/>
    <property type="molecule type" value="Genomic_DNA"/>
</dbReference>